<dbReference type="InterPro" id="IPR006644">
    <property type="entry name" value="Cadg"/>
</dbReference>
<feature type="domain" description="Dystroglycan-type cadherin-like" evidence="4">
    <location>
        <begin position="480"/>
        <end position="568"/>
    </location>
</feature>
<dbReference type="EMBL" id="QJSX01000009">
    <property type="protein sequence ID" value="PYE53230.1"/>
    <property type="molecule type" value="Genomic_DNA"/>
</dbReference>
<dbReference type="GO" id="GO:0016020">
    <property type="term" value="C:membrane"/>
    <property type="evidence" value="ECO:0007669"/>
    <property type="project" value="InterPro"/>
</dbReference>
<keyword evidence="1" id="KW-0880">Kelch repeat</keyword>
<evidence type="ECO:0000256" key="1">
    <source>
        <dbReference type="ARBA" id="ARBA00022441"/>
    </source>
</evidence>
<evidence type="ECO:0000259" key="4">
    <source>
        <dbReference type="SMART" id="SM00736"/>
    </source>
</evidence>
<feature type="domain" description="Dystroglycan-type cadherin-like" evidence="4">
    <location>
        <begin position="569"/>
        <end position="657"/>
    </location>
</feature>
<keyword evidence="3" id="KW-0732">Signal</keyword>
<evidence type="ECO:0000313" key="5">
    <source>
        <dbReference type="EMBL" id="PYE53230.1"/>
    </source>
</evidence>
<dbReference type="InterPro" id="IPR015915">
    <property type="entry name" value="Kelch-typ_b-propeller"/>
</dbReference>
<evidence type="ECO:0000256" key="2">
    <source>
        <dbReference type="ARBA" id="ARBA00022737"/>
    </source>
</evidence>
<organism evidence="5 6">
    <name type="scientific">Deinococcus yavapaiensis KR-236</name>
    <dbReference type="NCBI Taxonomy" id="694435"/>
    <lineage>
        <taxon>Bacteria</taxon>
        <taxon>Thermotogati</taxon>
        <taxon>Deinococcota</taxon>
        <taxon>Deinococci</taxon>
        <taxon>Deinococcales</taxon>
        <taxon>Deinococcaceae</taxon>
        <taxon>Deinococcus</taxon>
    </lineage>
</organism>
<reference evidence="5 6" key="1">
    <citation type="submission" date="2018-06" db="EMBL/GenBank/DDBJ databases">
        <title>Genomic Encyclopedia of Type Strains, Phase IV (KMG-IV): sequencing the most valuable type-strain genomes for metagenomic binning, comparative biology and taxonomic classification.</title>
        <authorList>
            <person name="Goeker M."/>
        </authorList>
    </citation>
    <scope>NUCLEOTIDE SEQUENCE [LARGE SCALE GENOMIC DNA]</scope>
    <source>
        <strain evidence="5 6">DSM 18048</strain>
    </source>
</reference>
<dbReference type="SMART" id="SM00612">
    <property type="entry name" value="Kelch"/>
    <property type="match status" value="6"/>
</dbReference>
<dbReference type="PANTHER" id="PTHR46344:SF27">
    <property type="entry name" value="KELCH REPEAT SUPERFAMILY PROTEIN"/>
    <property type="match status" value="1"/>
</dbReference>
<dbReference type="SUPFAM" id="SSF50985">
    <property type="entry name" value="RCC1/BLIP-II"/>
    <property type="match status" value="1"/>
</dbReference>
<dbReference type="Pfam" id="PF05345">
    <property type="entry name" value="He_PIG"/>
    <property type="match status" value="4"/>
</dbReference>
<dbReference type="SUPFAM" id="SSF49313">
    <property type="entry name" value="Cadherin-like"/>
    <property type="match status" value="4"/>
</dbReference>
<dbReference type="Gene3D" id="2.130.10.80">
    <property type="entry name" value="Galactose oxidase/kelch, beta-propeller"/>
    <property type="match status" value="3"/>
</dbReference>
<keyword evidence="2" id="KW-0677">Repeat</keyword>
<dbReference type="InterPro" id="IPR006652">
    <property type="entry name" value="Kelch_1"/>
</dbReference>
<dbReference type="InterPro" id="IPR015919">
    <property type="entry name" value="Cadherin-like_sf"/>
</dbReference>
<dbReference type="Pfam" id="PF01344">
    <property type="entry name" value="Kelch_1"/>
    <property type="match status" value="2"/>
</dbReference>
<dbReference type="Gene3D" id="2.60.40.10">
    <property type="entry name" value="Immunoglobulins"/>
    <property type="match status" value="4"/>
</dbReference>
<dbReference type="Proteomes" id="UP000248326">
    <property type="component" value="Unassembled WGS sequence"/>
</dbReference>
<protein>
    <submittedName>
        <fullName evidence="5">Galactose oxidase-like protein</fullName>
    </submittedName>
</protein>
<dbReference type="InterPro" id="IPR037293">
    <property type="entry name" value="Gal_Oxidase_central_sf"/>
</dbReference>
<feature type="chain" id="PRO_5016408351" evidence="3">
    <location>
        <begin position="22"/>
        <end position="1017"/>
    </location>
</feature>
<evidence type="ECO:0000313" key="6">
    <source>
        <dbReference type="Proteomes" id="UP000248326"/>
    </source>
</evidence>
<keyword evidence="6" id="KW-1185">Reference proteome</keyword>
<dbReference type="PROSITE" id="PS51257">
    <property type="entry name" value="PROKAR_LIPOPROTEIN"/>
    <property type="match status" value="1"/>
</dbReference>
<dbReference type="SMART" id="SM00736">
    <property type="entry name" value="CADG"/>
    <property type="match status" value="4"/>
</dbReference>
<dbReference type="PANTHER" id="PTHR46344">
    <property type="entry name" value="OS02G0202900 PROTEIN"/>
    <property type="match status" value="1"/>
</dbReference>
<dbReference type="InterPro" id="IPR009091">
    <property type="entry name" value="RCC1/BLIP-II"/>
</dbReference>
<gene>
    <name evidence="5" type="ORF">DES52_1092</name>
</gene>
<dbReference type="AlphaFoldDB" id="A0A318S9R4"/>
<feature type="domain" description="Dystroglycan-type cadherin-like" evidence="4">
    <location>
        <begin position="303"/>
        <end position="390"/>
    </location>
</feature>
<dbReference type="SUPFAM" id="SSF117281">
    <property type="entry name" value="Kelch motif"/>
    <property type="match status" value="1"/>
</dbReference>
<dbReference type="Gene3D" id="2.120.10.80">
    <property type="entry name" value="Kelch-type beta propeller"/>
    <property type="match status" value="1"/>
</dbReference>
<evidence type="ECO:0000256" key="3">
    <source>
        <dbReference type="SAM" id="SignalP"/>
    </source>
</evidence>
<dbReference type="InterPro" id="IPR013783">
    <property type="entry name" value="Ig-like_fold"/>
</dbReference>
<name>A0A318S9R4_9DEIO</name>
<sequence length="1017" mass="103600">MKKCSLLLLALLVGCATPPQAPTGPRVLGIVQVTAGQDAAVQWVRPDADTLRALDLTSIPAGLDVQVVPTTTPFFDAGGTRYLYSHFKVRNGKGSTPNSDLKNVTFLALDNTTTLGDTAIVSMRNAAGAAITSVDVARSLRPTHRMDTSSVVQALGADLQLFSESEVSAFANSFPWGFGVRHCLDVNCDAYDKTLPGNPSLSQFDGRVTLAFKTPVTTAANTPKSASMLYLVVADNTTNPRVVQSSEEQLTGTVAGRSAVPAGFDLVKLPGSNLPGGTQLSNVRVAGTSSTTTSTLLTRPSLMASNAALQQGQAVTYAVSGSDPQNSTLTYSVSSGTLPAGLTLNANTGAVSGTPSSYGASSVTLRATNTSGEFDEKTVTLSVTATPPNVTVGTQGLTQGQSANFNVTASDPQDLALTYSLAQGSTLPAGLSLNSSTGVVSGTPTVFGTFPVTFQVANSGGGTASKTVTLIINATAPSLTVGDQSLYQSQSGRFTVTATDPQNLALTYGVAQGSTLPAGLTLDSSTGLVSGAPTVFGTFPVTFQVTNSGGASATKTITLTITATPPSVTVGNQTLTQGQSGGFYVTASDPQNLSLTYSVAQGSTLPAGLSLNSSTGVVSGTPTTAGTTSVTFRVANSGGGTATKAITITVNAPPFTAIASPSISRRDHTQTDLGAAYGGKVLIAGGVDSNGTTVASAQLYDPATNTFTTLPDMTVARRDHTATLLSNGRVLITNGTSAGGGRLASAELFNPATSTFTAISATMSVARTNAVSTRLSNGKVLITGGYVSSGFSLSCGTTTSTTTTAELYDPSTNTFTSLNGMTTDRANHTSTLLSNGRVLIAGGTDSYSNRCSWSGSAVSSAEIFDPSSNTFTSIASMSGARNRPTATLLNNGKVLLAGGTNFWNCSGCSSWSSERFDAEIFDPTTQTFVTFLYLQNYRANHTATLLANGKVLLAGGTSGGSSAEVFDPTTNTSSFVGYMNYSRSDHTATLLSGSTSLAGKVLIVGGGSAAELGDIKP</sequence>
<comment type="caution">
    <text evidence="5">The sequence shown here is derived from an EMBL/GenBank/DDBJ whole genome shotgun (WGS) entry which is preliminary data.</text>
</comment>
<proteinExistence type="predicted"/>
<dbReference type="OrthoDB" id="54198at2"/>
<accession>A0A318S9R4</accession>
<dbReference type="GO" id="GO:0005509">
    <property type="term" value="F:calcium ion binding"/>
    <property type="evidence" value="ECO:0007669"/>
    <property type="project" value="InterPro"/>
</dbReference>
<feature type="signal peptide" evidence="3">
    <location>
        <begin position="1"/>
        <end position="21"/>
    </location>
</feature>
<feature type="domain" description="Dystroglycan-type cadherin-like" evidence="4">
    <location>
        <begin position="391"/>
        <end position="479"/>
    </location>
</feature>